<protein>
    <submittedName>
        <fullName evidence="6">MBL fold metallo-hydrolase</fullName>
    </submittedName>
</protein>
<keyword evidence="2" id="KW-0479">Metal-binding</keyword>
<dbReference type="RefSeq" id="WP_255132894.1">
    <property type="nucleotide sequence ID" value="NZ_JANDBC010000001.1"/>
</dbReference>
<reference evidence="6" key="1">
    <citation type="submission" date="2022-06" db="EMBL/GenBank/DDBJ databases">
        <title>Gracilimonas sp. CAU 1638 isolated from sea sediment.</title>
        <authorList>
            <person name="Kim W."/>
        </authorList>
    </citation>
    <scope>NUCLEOTIDE SEQUENCE</scope>
    <source>
        <strain evidence="6">CAU 1638</strain>
    </source>
</reference>
<dbReference type="GO" id="GO:0016787">
    <property type="term" value="F:hydrolase activity"/>
    <property type="evidence" value="ECO:0007669"/>
    <property type="project" value="UniProtKB-KW"/>
</dbReference>
<keyword evidence="3" id="KW-0378">Hydrolase</keyword>
<keyword evidence="7" id="KW-1185">Reference proteome</keyword>
<keyword evidence="4" id="KW-0862">Zinc</keyword>
<dbReference type="Pfam" id="PF00753">
    <property type="entry name" value="Lactamase_B"/>
    <property type="match status" value="1"/>
</dbReference>
<dbReference type="Gene3D" id="3.60.15.10">
    <property type="entry name" value="Ribonuclease Z/Hydroxyacylglutathione hydrolase-like"/>
    <property type="match status" value="1"/>
</dbReference>
<evidence type="ECO:0000313" key="7">
    <source>
        <dbReference type="Proteomes" id="UP001139125"/>
    </source>
</evidence>
<organism evidence="6 7">
    <name type="scientific">Gracilimonas sediminicola</name>
    <dbReference type="NCBI Taxonomy" id="2952158"/>
    <lineage>
        <taxon>Bacteria</taxon>
        <taxon>Pseudomonadati</taxon>
        <taxon>Balneolota</taxon>
        <taxon>Balneolia</taxon>
        <taxon>Balneolales</taxon>
        <taxon>Balneolaceae</taxon>
        <taxon>Gracilimonas</taxon>
    </lineage>
</organism>
<comment type="similarity">
    <text evidence="1">Belongs to the metallo-beta-lactamase superfamily.</text>
</comment>
<dbReference type="AlphaFoldDB" id="A0A9X2RDR8"/>
<dbReference type="EMBL" id="JANDBC010000001">
    <property type="protein sequence ID" value="MCP9290637.1"/>
    <property type="molecule type" value="Genomic_DNA"/>
</dbReference>
<dbReference type="InterPro" id="IPR001279">
    <property type="entry name" value="Metallo-B-lactamas"/>
</dbReference>
<dbReference type="InterPro" id="IPR036866">
    <property type="entry name" value="RibonucZ/Hydroxyglut_hydro"/>
</dbReference>
<dbReference type="GO" id="GO:0046872">
    <property type="term" value="F:metal ion binding"/>
    <property type="evidence" value="ECO:0007669"/>
    <property type="project" value="UniProtKB-KW"/>
</dbReference>
<dbReference type="SUPFAM" id="SSF56281">
    <property type="entry name" value="Metallo-hydrolase/oxidoreductase"/>
    <property type="match status" value="1"/>
</dbReference>
<feature type="domain" description="Metallo-beta-lactamase" evidence="5">
    <location>
        <begin position="42"/>
        <end position="241"/>
    </location>
</feature>
<dbReference type="SMART" id="SM00849">
    <property type="entry name" value="Lactamase_B"/>
    <property type="match status" value="1"/>
</dbReference>
<evidence type="ECO:0000259" key="5">
    <source>
        <dbReference type="SMART" id="SM00849"/>
    </source>
</evidence>
<evidence type="ECO:0000313" key="6">
    <source>
        <dbReference type="EMBL" id="MCP9290637.1"/>
    </source>
</evidence>
<dbReference type="InterPro" id="IPR051013">
    <property type="entry name" value="MBL_superfamily_lactonases"/>
</dbReference>
<proteinExistence type="inferred from homology"/>
<evidence type="ECO:0000256" key="4">
    <source>
        <dbReference type="ARBA" id="ARBA00022833"/>
    </source>
</evidence>
<sequence length="270" mass="31124">MSQTEQTYAATLYEGTFSVGLDKKFVRIERDDPPAKGALKLSLNPLLIHTPERNYLFDCGIGEFGEDTGPETIRQNLNDHGLTEFDITDIFLSHLHYDHIGGLAHRENGYWELTFPDANLWVSKKGWEKMMAKDEYYDEEKTEFVSFIDAKADLHFLDEEDQPYPELKVRKIGGHTEFHQVLLFDDGEHKYLQAGDVIGTKGAINRKYAAKYDFEPKVSQQKREELAKLAFDEGYTILAYHEDQNPLFKLTDYNEKTGYSTENIESYVPA</sequence>
<gene>
    <name evidence="6" type="ORF">NM125_03450</name>
</gene>
<dbReference type="PANTHER" id="PTHR42978">
    <property type="entry name" value="QUORUM-QUENCHING LACTONASE YTNP-RELATED-RELATED"/>
    <property type="match status" value="1"/>
</dbReference>
<accession>A0A9X2RDR8</accession>
<evidence type="ECO:0000256" key="2">
    <source>
        <dbReference type="ARBA" id="ARBA00022723"/>
    </source>
</evidence>
<dbReference type="Proteomes" id="UP001139125">
    <property type="component" value="Unassembled WGS sequence"/>
</dbReference>
<comment type="caution">
    <text evidence="6">The sequence shown here is derived from an EMBL/GenBank/DDBJ whole genome shotgun (WGS) entry which is preliminary data.</text>
</comment>
<evidence type="ECO:0000256" key="1">
    <source>
        <dbReference type="ARBA" id="ARBA00007749"/>
    </source>
</evidence>
<name>A0A9X2RDR8_9BACT</name>
<evidence type="ECO:0000256" key="3">
    <source>
        <dbReference type="ARBA" id="ARBA00022801"/>
    </source>
</evidence>